<comment type="caution">
    <text evidence="2">The sequence shown here is derived from an EMBL/GenBank/DDBJ whole genome shotgun (WGS) entry which is preliminary data.</text>
</comment>
<keyword evidence="3" id="KW-1185">Reference proteome</keyword>
<gene>
    <name evidence="2" type="ORF">BKK47_10230</name>
</gene>
<feature type="transmembrane region" description="Helical" evidence="1">
    <location>
        <begin position="30"/>
        <end position="53"/>
    </location>
</feature>
<keyword evidence="1" id="KW-1133">Transmembrane helix</keyword>
<feature type="transmembrane region" description="Helical" evidence="1">
    <location>
        <begin position="139"/>
        <end position="159"/>
    </location>
</feature>
<feature type="transmembrane region" description="Helical" evidence="1">
    <location>
        <begin position="7"/>
        <end position="24"/>
    </location>
</feature>
<feature type="transmembrane region" description="Helical" evidence="1">
    <location>
        <begin position="65"/>
        <end position="81"/>
    </location>
</feature>
<feature type="transmembrane region" description="Helical" evidence="1">
    <location>
        <begin position="87"/>
        <end position="104"/>
    </location>
</feature>
<dbReference type="RefSeq" id="WP_077494772.1">
    <property type="nucleotide sequence ID" value="NZ_MLHG01000075.1"/>
</dbReference>
<evidence type="ECO:0000313" key="3">
    <source>
        <dbReference type="Proteomes" id="UP000189426"/>
    </source>
</evidence>
<sequence length="240" mass="28040">MKLLISNQHGAVVMALLPFFYGMLLSRPVWAHAFLLIAWFSLYLMSYPFLNLFKGKNIEQYRKWTLIYGVATLVFAFPALLYNGQVLYFIVPMLPFVFVNIYYIKQKDERNLLNDLAGIAIFALVGMGAYYFSDRTFDMKIWWVAIYPSLFFIGTTIYVKSMMRERKNRKYLRASILFHSFLVAYFVVTGQFYLALAFFIGWLRAIYLPHKKLSVKQIGLTEFLITAIFFIFLLLGTLTG</sequence>
<name>A0A1V3ICU1_9PAST</name>
<dbReference type="Pfam" id="PF14256">
    <property type="entry name" value="YwiC"/>
    <property type="match status" value="1"/>
</dbReference>
<dbReference type="Proteomes" id="UP000189426">
    <property type="component" value="Unassembled WGS sequence"/>
</dbReference>
<proteinExistence type="predicted"/>
<dbReference type="STRING" id="1908257.BKK47_10230"/>
<evidence type="ECO:0000313" key="2">
    <source>
        <dbReference type="EMBL" id="OOF38108.1"/>
    </source>
</evidence>
<keyword evidence="1" id="KW-0472">Membrane</keyword>
<organism evidence="2 3">
    <name type="scientific">Rodentibacter mrazii</name>
    <dbReference type="NCBI Taxonomy" id="1908257"/>
    <lineage>
        <taxon>Bacteria</taxon>
        <taxon>Pseudomonadati</taxon>
        <taxon>Pseudomonadota</taxon>
        <taxon>Gammaproteobacteria</taxon>
        <taxon>Pasteurellales</taxon>
        <taxon>Pasteurellaceae</taxon>
        <taxon>Rodentibacter</taxon>
    </lineage>
</organism>
<evidence type="ECO:0008006" key="4">
    <source>
        <dbReference type="Google" id="ProtNLM"/>
    </source>
</evidence>
<feature type="transmembrane region" description="Helical" evidence="1">
    <location>
        <begin position="116"/>
        <end position="133"/>
    </location>
</feature>
<dbReference type="EMBL" id="MLHG01000075">
    <property type="protein sequence ID" value="OOF38108.1"/>
    <property type="molecule type" value="Genomic_DNA"/>
</dbReference>
<feature type="transmembrane region" description="Helical" evidence="1">
    <location>
        <begin position="220"/>
        <end position="238"/>
    </location>
</feature>
<reference evidence="2 3" key="1">
    <citation type="submission" date="2016-10" db="EMBL/GenBank/DDBJ databases">
        <title>Rodentibacter gen. nov. and new species.</title>
        <authorList>
            <person name="Christensen H."/>
        </authorList>
    </citation>
    <scope>NUCLEOTIDE SEQUENCE [LARGE SCALE GENOMIC DNA]</scope>
    <source>
        <strain evidence="2 3">Ppn418</strain>
    </source>
</reference>
<feature type="transmembrane region" description="Helical" evidence="1">
    <location>
        <begin position="192"/>
        <end position="208"/>
    </location>
</feature>
<dbReference type="AlphaFoldDB" id="A0A1V3ICU1"/>
<dbReference type="InterPro" id="IPR025576">
    <property type="entry name" value="YwiC"/>
</dbReference>
<keyword evidence="1" id="KW-0812">Transmembrane</keyword>
<evidence type="ECO:0000256" key="1">
    <source>
        <dbReference type="SAM" id="Phobius"/>
    </source>
</evidence>
<accession>A0A1V3ICU1</accession>
<protein>
    <recommendedName>
        <fullName evidence="4">Sugar phosphate permease</fullName>
    </recommendedName>
</protein>